<accession>A0A1F7X884</accession>
<sequence>MDLDEEMKKLKERGLDNPVPLSKMAKITAASLDKAATHWAYKTYWDKKFLKLAKIDKLIQTEKDRVFNELILAGEALIMMTLEAKDLRHPEDFLEYLLKVKDEIPEAHSVTLKEIGVERKHRKLWKKLIGMRFREYSESKISAREAMMEYESKEKDLIASDMEGINLTLLPFTVAVGAYKHIVRSKTKGKDFLFKLIMKKLSRFYVEVRITMEGGKIPPQLKARMKLRHFWNDLKEELIKR</sequence>
<reference evidence="1 2" key="1">
    <citation type="journal article" date="2016" name="Nat. Commun.">
        <title>Thousands of microbial genomes shed light on interconnected biogeochemical processes in an aquifer system.</title>
        <authorList>
            <person name="Anantharaman K."/>
            <person name="Brown C.T."/>
            <person name="Hug L.A."/>
            <person name="Sharon I."/>
            <person name="Castelle C.J."/>
            <person name="Probst A.J."/>
            <person name="Thomas B.C."/>
            <person name="Singh A."/>
            <person name="Wilkins M.J."/>
            <person name="Karaoz U."/>
            <person name="Brodie E.L."/>
            <person name="Williams K.H."/>
            <person name="Hubbard S.S."/>
            <person name="Banfield J.F."/>
        </authorList>
    </citation>
    <scope>NUCLEOTIDE SEQUENCE [LARGE SCALE GENOMIC DNA]</scope>
</reference>
<evidence type="ECO:0000313" key="1">
    <source>
        <dbReference type="EMBL" id="OGM11242.1"/>
    </source>
</evidence>
<proteinExistence type="predicted"/>
<dbReference type="AlphaFoldDB" id="A0A1F7X884"/>
<dbReference type="EMBL" id="MGFU01000063">
    <property type="protein sequence ID" value="OGM11242.1"/>
    <property type="molecule type" value="Genomic_DNA"/>
</dbReference>
<dbReference type="Proteomes" id="UP000179013">
    <property type="component" value="Unassembled WGS sequence"/>
</dbReference>
<name>A0A1F7X884_9BACT</name>
<evidence type="ECO:0000313" key="2">
    <source>
        <dbReference type="Proteomes" id="UP000179013"/>
    </source>
</evidence>
<protein>
    <submittedName>
        <fullName evidence="1">Uncharacterized protein</fullName>
    </submittedName>
</protein>
<organism evidence="1 2">
    <name type="scientific">Candidatus Woesebacteria bacterium RBG_16_39_8b</name>
    <dbReference type="NCBI Taxonomy" id="1802482"/>
    <lineage>
        <taxon>Bacteria</taxon>
        <taxon>Candidatus Woeseibacteriota</taxon>
    </lineage>
</organism>
<gene>
    <name evidence="1" type="ORF">A2V80_03370</name>
</gene>
<comment type="caution">
    <text evidence="1">The sequence shown here is derived from an EMBL/GenBank/DDBJ whole genome shotgun (WGS) entry which is preliminary data.</text>
</comment>